<sequence>MPRAAPRLFFEVIRMTSVVFGLDFGTSNSALSANIDGKVSMIDIDRYNETGKTLKSVIYYDDEERLFFSGQEAVNQYIENDAFGRYIQSIKSFLPDASFEKTEVGNKTYTLEQLIGMILRTIRERGEKAVGQAADSLVLGRPVVFSEDPECEALANRRLLKAAELAGFKDVHFQLEPIAAALAYENSLAAGEEKTVLVGDFGGGTSDFTIIKARGGQHGENRDRRDDVLGLGGVYIGGDTFDSAIMWHKVAPYFGKEVRVKALYDDFTLPVSSLILGKLKQWHQIPHLRHPKIEAILKDIRHRADKPKLIENLQNLIEDNYGYLLFRAIEETKCRLSTDETALVRFKEGQLAISEPLARTEFDEIIDGDVKKIDACVNTVMAQAGLGAEDIDTVFLTGGSSHILKIRDLFVQRFGTQKIDSQNAFTSVAYGLGCSSYLTDSRE</sequence>
<dbReference type="InterPro" id="IPR042054">
    <property type="entry name" value="YegD-like"/>
</dbReference>
<dbReference type="STRING" id="419481.SAMN05216233_10711"/>
<evidence type="ECO:0000256" key="1">
    <source>
        <dbReference type="ARBA" id="ARBA00022741"/>
    </source>
</evidence>
<dbReference type="AlphaFoldDB" id="A0A1G5EZ50"/>
<dbReference type="SUPFAM" id="SSF53067">
    <property type="entry name" value="Actin-like ATPase domain"/>
    <property type="match status" value="2"/>
</dbReference>
<evidence type="ECO:0000313" key="3">
    <source>
        <dbReference type="EMBL" id="SCY32243.1"/>
    </source>
</evidence>
<organism evidence="3 4">
    <name type="scientific">Desulfoluna spongiiphila</name>
    <dbReference type="NCBI Taxonomy" id="419481"/>
    <lineage>
        <taxon>Bacteria</taxon>
        <taxon>Pseudomonadati</taxon>
        <taxon>Thermodesulfobacteriota</taxon>
        <taxon>Desulfobacteria</taxon>
        <taxon>Desulfobacterales</taxon>
        <taxon>Desulfolunaceae</taxon>
        <taxon>Desulfoluna</taxon>
    </lineage>
</organism>
<dbReference type="InterPro" id="IPR013126">
    <property type="entry name" value="Hsp_70_fam"/>
</dbReference>
<name>A0A1G5EZ50_9BACT</name>
<dbReference type="GO" id="GO:0005524">
    <property type="term" value="F:ATP binding"/>
    <property type="evidence" value="ECO:0007669"/>
    <property type="project" value="UniProtKB-KW"/>
</dbReference>
<evidence type="ECO:0000256" key="2">
    <source>
        <dbReference type="ARBA" id="ARBA00022840"/>
    </source>
</evidence>
<dbReference type="InterPro" id="IPR043129">
    <property type="entry name" value="ATPase_NBD"/>
</dbReference>
<reference evidence="3 4" key="1">
    <citation type="submission" date="2016-10" db="EMBL/GenBank/DDBJ databases">
        <authorList>
            <person name="de Groot N.N."/>
        </authorList>
    </citation>
    <scope>NUCLEOTIDE SEQUENCE [LARGE SCALE GENOMIC DNA]</scope>
    <source>
        <strain evidence="3 4">AA1</strain>
    </source>
</reference>
<evidence type="ECO:0000313" key="4">
    <source>
        <dbReference type="Proteomes" id="UP000198870"/>
    </source>
</evidence>
<protein>
    <submittedName>
        <fullName evidence="3">Hypothetical chaperone protein</fullName>
    </submittedName>
</protein>
<dbReference type="Proteomes" id="UP000198870">
    <property type="component" value="Unassembled WGS sequence"/>
</dbReference>
<keyword evidence="4" id="KW-1185">Reference proteome</keyword>
<gene>
    <name evidence="3" type="ORF">SAMN05216233_10711</name>
</gene>
<dbReference type="Pfam" id="PF00012">
    <property type="entry name" value="HSP70"/>
    <property type="match status" value="2"/>
</dbReference>
<dbReference type="Gene3D" id="3.30.420.40">
    <property type="match status" value="3"/>
</dbReference>
<accession>A0A1G5EZ50</accession>
<dbReference type="CDD" id="cd10231">
    <property type="entry name" value="ASKHA_NBD_HSP70_YegD-like"/>
    <property type="match status" value="1"/>
</dbReference>
<dbReference type="EMBL" id="FMUX01000007">
    <property type="protein sequence ID" value="SCY32243.1"/>
    <property type="molecule type" value="Genomic_DNA"/>
</dbReference>
<proteinExistence type="predicted"/>
<dbReference type="PANTHER" id="PTHR19375">
    <property type="entry name" value="HEAT SHOCK PROTEIN 70KDA"/>
    <property type="match status" value="1"/>
</dbReference>
<keyword evidence="2" id="KW-0067">ATP-binding</keyword>
<keyword evidence="1" id="KW-0547">Nucleotide-binding</keyword>
<dbReference type="GO" id="GO:0140662">
    <property type="term" value="F:ATP-dependent protein folding chaperone"/>
    <property type="evidence" value="ECO:0007669"/>
    <property type="project" value="InterPro"/>
</dbReference>